<keyword evidence="2" id="KW-0472">Membrane</keyword>
<accession>A0ABT3WTK7</accession>
<evidence type="ECO:0000313" key="4">
    <source>
        <dbReference type="Proteomes" id="UP001081709"/>
    </source>
</evidence>
<feature type="region of interest" description="Disordered" evidence="1">
    <location>
        <begin position="1"/>
        <end position="22"/>
    </location>
</feature>
<comment type="caution">
    <text evidence="3">The sequence shown here is derived from an EMBL/GenBank/DDBJ whole genome shotgun (WGS) entry which is preliminary data.</text>
</comment>
<keyword evidence="2" id="KW-1133">Transmembrane helix</keyword>
<dbReference type="RefSeq" id="WP_267186591.1">
    <property type="nucleotide sequence ID" value="NZ_JAPMKV010000004.1"/>
</dbReference>
<reference evidence="3" key="1">
    <citation type="submission" date="2022-11" db="EMBL/GenBank/DDBJ databases">
        <title>Corynebacterium sp. isolated from Penguins.</title>
        <authorList>
            <person name="Sedlar K."/>
            <person name="Svec P."/>
        </authorList>
    </citation>
    <scope>NUCLEOTIDE SEQUENCE</scope>
    <source>
        <strain evidence="3">P7003</strain>
    </source>
</reference>
<evidence type="ECO:0000313" key="3">
    <source>
        <dbReference type="EMBL" id="MCX7445103.1"/>
    </source>
</evidence>
<feature type="region of interest" description="Disordered" evidence="1">
    <location>
        <begin position="329"/>
        <end position="361"/>
    </location>
</feature>
<name>A0ABT3WTK7_9CORY</name>
<sequence>MTILSEFPRSPASGPAVGRPGHRRVRRVRALTGAVLAAALVTAAPVGPSGPLPVAGAQIHREHPLVAGPADGWRNPSIRENDATSGVEVRLTAPVGAVELGSRQLVGVTVVNHSEEVVDELSLRIQRAAGVPDTAAARVALTDDQSAYGYTGPFTDVPGPLRPGEQVTVSLPVDTDPTSAGGLDIAAPGVYPVMVNLNGRPGTGIVSYLTSERFLLSVTGPETGRPHTPAPEGDRVEVPGVTMLWPLTARTGLVAGETGEAPLRAPLLLEDDDLAEQLEEGGRLDQLLDAYVDATSGEAGTALRDATCLALDPQLIEVVDRMRDGYTVTTERPSPVAGTPRLRDSWRADSDSPRPEQAGSGTVAAANWLERLRTVAEQGCTVALPWAGADINAVTRTGNQWLIREALTRGTSVVAEVLGTEPERNLVIPLSGYVTGSTTDWLPLADTTTETGVDDPESAWEALQREGLPTVRRPTDTAALEDPTMPDPYPREPLPTPANGVRVLVTDNSVWDAPVRGRFAGLGPGVTGVTYQGSLAATLAATGPEPLTVGYSNPETRHDPNLDSGPARLTTGITAIRLAVDAARTTAPSGEGAPGTEEGQSVTPPEPVIIVPPVAPASPSDSAALLGTVADLLSSGRARPLSLHEATTPDPDTRTVLDRSVPPGTGDTGSRRFGAPFPDPSVPSDREILAAAQQSNYMNDLTQLMVNDPGIALTRYEFMRPLMLDLLRGLTVIGRRNAEGYAAATERADHLFTLNREMLEKLQSSVALLPPGYVYTRVSQSSPLLIVARNGLPLPVDGRISYQGPPGSVVHVPEQLWIPAKGSIMTQMTADLPTRPDQVTLVLRLSGSQGSVVSDPVEITVQTQGPLIGLLGRLLIGLLVITLIVRLIRTRIVRRLRGTGD</sequence>
<dbReference type="EMBL" id="JAPMKV010000004">
    <property type="protein sequence ID" value="MCX7445103.1"/>
    <property type="molecule type" value="Genomic_DNA"/>
</dbReference>
<protein>
    <submittedName>
        <fullName evidence="3">DUF6049 family protein</fullName>
    </submittedName>
</protein>
<feature type="transmembrane region" description="Helical" evidence="2">
    <location>
        <begin position="867"/>
        <end position="888"/>
    </location>
</feature>
<keyword evidence="2" id="KW-0812">Transmembrane</keyword>
<feature type="region of interest" description="Disordered" evidence="1">
    <location>
        <begin position="640"/>
        <end position="682"/>
    </location>
</feature>
<proteinExistence type="predicted"/>
<evidence type="ECO:0000256" key="1">
    <source>
        <dbReference type="SAM" id="MobiDB-lite"/>
    </source>
</evidence>
<keyword evidence="4" id="KW-1185">Reference proteome</keyword>
<organism evidence="3 4">
    <name type="scientific">Corynebacterium pygosceleis</name>
    <dbReference type="NCBI Taxonomy" id="2800406"/>
    <lineage>
        <taxon>Bacteria</taxon>
        <taxon>Bacillati</taxon>
        <taxon>Actinomycetota</taxon>
        <taxon>Actinomycetes</taxon>
        <taxon>Mycobacteriales</taxon>
        <taxon>Corynebacteriaceae</taxon>
        <taxon>Corynebacterium</taxon>
    </lineage>
</organism>
<dbReference type="Proteomes" id="UP001081709">
    <property type="component" value="Unassembled WGS sequence"/>
</dbReference>
<evidence type="ECO:0000256" key="2">
    <source>
        <dbReference type="SAM" id="Phobius"/>
    </source>
</evidence>
<feature type="compositionally biased region" description="Basic and acidic residues" evidence="1">
    <location>
        <begin position="341"/>
        <end position="354"/>
    </location>
</feature>
<gene>
    <name evidence="3" type="ORF">OS125_07565</name>
</gene>
<feature type="region of interest" description="Disordered" evidence="1">
    <location>
        <begin position="585"/>
        <end position="605"/>
    </location>
</feature>